<dbReference type="AlphaFoldDB" id="T1CKN2"/>
<comment type="caution">
    <text evidence="3">The sequence shown here is derived from an EMBL/GenBank/DDBJ whole genome shotgun (WGS) entry which is preliminary data.</text>
</comment>
<keyword evidence="1" id="KW-0812">Transmembrane</keyword>
<protein>
    <submittedName>
        <fullName evidence="3">Uncharacterized protein</fullName>
    </submittedName>
</protein>
<evidence type="ECO:0000313" key="2">
    <source>
        <dbReference type="EMBL" id="EQD54866.1"/>
    </source>
</evidence>
<accession>T1CKN2</accession>
<evidence type="ECO:0000256" key="1">
    <source>
        <dbReference type="SAM" id="Phobius"/>
    </source>
</evidence>
<organism evidence="3">
    <name type="scientific">mine drainage metagenome</name>
    <dbReference type="NCBI Taxonomy" id="410659"/>
    <lineage>
        <taxon>unclassified sequences</taxon>
        <taxon>metagenomes</taxon>
        <taxon>ecological metagenomes</taxon>
    </lineage>
</organism>
<keyword evidence="1" id="KW-1133">Transmembrane helix</keyword>
<sequence>MSTGASFCAAGNRRRQRAADLAAPTRRRSAGACLCWAIDNNLTRPVSGGDPVQIAAIKGVAAGAINTGLALWLGLRFPAVLPLLASGLLGFVGYGLMR</sequence>
<reference evidence="3" key="1">
    <citation type="submission" date="2013-08" db="EMBL/GenBank/DDBJ databases">
        <authorList>
            <person name="Mendez C."/>
            <person name="Richter M."/>
            <person name="Ferrer M."/>
            <person name="Sanchez J."/>
        </authorList>
    </citation>
    <scope>NUCLEOTIDE SEQUENCE</scope>
</reference>
<dbReference type="EMBL" id="AUZX01008665">
    <property type="protein sequence ID" value="EQD54866.1"/>
    <property type="molecule type" value="Genomic_DNA"/>
</dbReference>
<gene>
    <name evidence="2" type="ORF">B1A_12008</name>
    <name evidence="3" type="ORF">B2A_00545</name>
</gene>
<proteinExistence type="predicted"/>
<feature type="transmembrane region" description="Helical" evidence="1">
    <location>
        <begin position="79"/>
        <end position="97"/>
    </location>
</feature>
<keyword evidence="1" id="KW-0472">Membrane</keyword>
<name>T1CKN2_9ZZZZ</name>
<evidence type="ECO:0000313" key="3">
    <source>
        <dbReference type="EMBL" id="EQD68124.1"/>
    </source>
</evidence>
<dbReference type="EMBL" id="AUZZ01000426">
    <property type="protein sequence ID" value="EQD68124.1"/>
    <property type="molecule type" value="Genomic_DNA"/>
</dbReference>
<reference evidence="3" key="2">
    <citation type="journal article" date="2014" name="ISME J.">
        <title>Microbial stratification in low pH oxic and suboxic macroscopic growths along an acid mine drainage.</title>
        <authorList>
            <person name="Mendez-Garcia C."/>
            <person name="Mesa V."/>
            <person name="Sprenger R.R."/>
            <person name="Richter M."/>
            <person name="Diez M.S."/>
            <person name="Solano J."/>
            <person name="Bargiela R."/>
            <person name="Golyshina O.V."/>
            <person name="Manteca A."/>
            <person name="Ramos J.L."/>
            <person name="Gallego J.R."/>
            <person name="Llorente I."/>
            <person name="Martins Dos Santos V.A."/>
            <person name="Jensen O.N."/>
            <person name="Pelaez A.I."/>
            <person name="Sanchez J."/>
            <person name="Ferrer M."/>
        </authorList>
    </citation>
    <scope>NUCLEOTIDE SEQUENCE</scope>
</reference>